<feature type="compositionally biased region" description="Polar residues" evidence="1">
    <location>
        <begin position="385"/>
        <end position="401"/>
    </location>
</feature>
<organism evidence="3">
    <name type="scientific">Metarhizium acridum (strain CQMa 102)</name>
    <dbReference type="NCBI Taxonomy" id="655827"/>
    <lineage>
        <taxon>Eukaryota</taxon>
        <taxon>Fungi</taxon>
        <taxon>Dikarya</taxon>
        <taxon>Ascomycota</taxon>
        <taxon>Pezizomycotina</taxon>
        <taxon>Sordariomycetes</taxon>
        <taxon>Hypocreomycetidae</taxon>
        <taxon>Hypocreales</taxon>
        <taxon>Clavicipitaceae</taxon>
        <taxon>Metarhizium</taxon>
    </lineage>
</organism>
<feature type="compositionally biased region" description="Basic and acidic residues" evidence="1">
    <location>
        <begin position="311"/>
        <end position="320"/>
    </location>
</feature>
<dbReference type="AlphaFoldDB" id="E9E583"/>
<dbReference type="OrthoDB" id="4939544at2759"/>
<evidence type="ECO:0000313" key="2">
    <source>
        <dbReference type="EMBL" id="EFY88958.1"/>
    </source>
</evidence>
<dbReference type="Proteomes" id="UP000002499">
    <property type="component" value="Unassembled WGS sequence"/>
</dbReference>
<name>E9E583_METAQ</name>
<dbReference type="KEGG" id="maw:19249363"/>
<feature type="region of interest" description="Disordered" evidence="1">
    <location>
        <begin position="114"/>
        <end position="182"/>
    </location>
</feature>
<feature type="region of interest" description="Disordered" evidence="1">
    <location>
        <begin position="385"/>
        <end position="413"/>
    </location>
</feature>
<gene>
    <name evidence="2" type="ORF">MAC_05052</name>
</gene>
<keyword evidence="3" id="KW-1185">Reference proteome</keyword>
<sequence>MTAFNDPQKLADAIALAQSFKTGQFSEKRHAKSKPRVEAIDIAGSSEIHRDPTSHTQRQRVAERNRQYAAAGFVQPSQRHYSSDVLEKGWQTGQSRAEDAVIGRAVFDFLSRNDLSPTPAATPKPTVKHTPTSETTGNFTGPRSPTLASASTPLTPESLIQGPGDKHTSPADSPQKPADEQEADQLAELLSSFSFEEKSPTGDGPGNIMDRFLELLAKKVDMSEHLGQDKQSCVKISHNTTHCDAEEEKGGFEETTAASQHQPMKADQPVIVNANTVLLATKGKQLCPKAPSFTPSKAESANGGIGSPSPKEIEATDNDQHQEEKLPFTGQFSPSSDGTPYGHWPATEKATPALPLTYTVWVPVHYPMPNAYSDSTMAMNGTQLAAPNLGSRQPQPMQGLSASRWAHHPRECG</sequence>
<feature type="region of interest" description="Disordered" evidence="1">
    <location>
        <begin position="291"/>
        <end position="320"/>
    </location>
</feature>
<dbReference type="eggNOG" id="ENOG502RMSC">
    <property type="taxonomic scope" value="Eukaryota"/>
</dbReference>
<reference evidence="2 3" key="1">
    <citation type="journal article" date="2011" name="PLoS Genet.">
        <title>Genome sequencing and comparative transcriptomics of the model entomopathogenic fungi Metarhizium anisopliae and M. acridum.</title>
        <authorList>
            <person name="Gao Q."/>
            <person name="Jin K."/>
            <person name="Ying S.H."/>
            <person name="Zhang Y."/>
            <person name="Xiao G."/>
            <person name="Shang Y."/>
            <person name="Duan Z."/>
            <person name="Hu X."/>
            <person name="Xie X.Q."/>
            <person name="Zhou G."/>
            <person name="Peng G."/>
            <person name="Luo Z."/>
            <person name="Huang W."/>
            <person name="Wang B."/>
            <person name="Fang W."/>
            <person name="Wang S."/>
            <person name="Zhong Y."/>
            <person name="Ma L.J."/>
            <person name="St Leger R.J."/>
            <person name="Zhao G.P."/>
            <person name="Pei Y."/>
            <person name="Feng M.G."/>
            <person name="Xia Y."/>
            <person name="Wang C."/>
        </authorList>
    </citation>
    <scope>NUCLEOTIDE SEQUENCE [LARGE SCALE GENOMIC DNA]</scope>
    <source>
        <strain evidence="2 3">CQMa 102</strain>
    </source>
</reference>
<evidence type="ECO:0000313" key="3">
    <source>
        <dbReference type="Proteomes" id="UP000002499"/>
    </source>
</evidence>
<dbReference type="GeneID" id="19249363"/>
<dbReference type="InParanoid" id="E9E583"/>
<proteinExistence type="predicted"/>
<evidence type="ECO:0000256" key="1">
    <source>
        <dbReference type="SAM" id="MobiDB-lite"/>
    </source>
</evidence>
<dbReference type="HOGENOM" id="CLU_665771_0_0_1"/>
<feature type="compositionally biased region" description="Low complexity" evidence="1">
    <location>
        <begin position="117"/>
        <end position="132"/>
    </location>
</feature>
<dbReference type="EMBL" id="GL698505">
    <property type="protein sequence ID" value="EFY88958.1"/>
    <property type="molecule type" value="Genomic_DNA"/>
</dbReference>
<protein>
    <submittedName>
        <fullName evidence="2">Uncharacterized protein</fullName>
    </submittedName>
</protein>
<feature type="compositionally biased region" description="Polar residues" evidence="1">
    <location>
        <begin position="133"/>
        <end position="155"/>
    </location>
</feature>
<dbReference type="OMA" id="ANRCERL"/>
<accession>E9E583</accession>